<comment type="caution">
    <text evidence="1">The sequence shown here is derived from an EMBL/GenBank/DDBJ whole genome shotgun (WGS) entry which is preliminary data.</text>
</comment>
<dbReference type="Proteomes" id="UP001328107">
    <property type="component" value="Unassembled WGS sequence"/>
</dbReference>
<feature type="non-terminal residue" evidence="1">
    <location>
        <position position="1"/>
    </location>
</feature>
<organism evidence="1 2">
    <name type="scientific">Pristionchus mayeri</name>
    <dbReference type="NCBI Taxonomy" id="1317129"/>
    <lineage>
        <taxon>Eukaryota</taxon>
        <taxon>Metazoa</taxon>
        <taxon>Ecdysozoa</taxon>
        <taxon>Nematoda</taxon>
        <taxon>Chromadorea</taxon>
        <taxon>Rhabditida</taxon>
        <taxon>Rhabditina</taxon>
        <taxon>Diplogasteromorpha</taxon>
        <taxon>Diplogasteroidea</taxon>
        <taxon>Neodiplogasteridae</taxon>
        <taxon>Pristionchus</taxon>
    </lineage>
</organism>
<keyword evidence="2" id="KW-1185">Reference proteome</keyword>
<proteinExistence type="predicted"/>
<dbReference type="EMBL" id="BTRK01000002">
    <property type="protein sequence ID" value="GMR34488.1"/>
    <property type="molecule type" value="Genomic_DNA"/>
</dbReference>
<sequence>HESMKQKQPHREKFFSKSFKIGQIFMLSYTKEKISEELGRLSQSRHLGIFRFCYRYPNHLCRSSGTEDAVPDDLHKWLGH</sequence>
<dbReference type="AlphaFoldDB" id="A0AAN5C2G4"/>
<evidence type="ECO:0000313" key="2">
    <source>
        <dbReference type="Proteomes" id="UP001328107"/>
    </source>
</evidence>
<reference evidence="2" key="1">
    <citation type="submission" date="2022-10" db="EMBL/GenBank/DDBJ databases">
        <title>Genome assembly of Pristionchus species.</title>
        <authorList>
            <person name="Yoshida K."/>
            <person name="Sommer R.J."/>
        </authorList>
    </citation>
    <scope>NUCLEOTIDE SEQUENCE [LARGE SCALE GENOMIC DNA]</scope>
    <source>
        <strain evidence="2">RS5460</strain>
    </source>
</reference>
<name>A0AAN5C2G4_9BILA</name>
<evidence type="ECO:0000313" key="1">
    <source>
        <dbReference type="EMBL" id="GMR34488.1"/>
    </source>
</evidence>
<accession>A0AAN5C2G4</accession>
<gene>
    <name evidence="1" type="ORF">PMAYCL1PPCAC_04683</name>
</gene>
<protein>
    <submittedName>
        <fullName evidence="1">Uncharacterized protein</fullName>
    </submittedName>
</protein>